<proteinExistence type="inferred from homology"/>
<dbReference type="GO" id="GO:0005524">
    <property type="term" value="F:ATP binding"/>
    <property type="evidence" value="ECO:0007669"/>
    <property type="project" value="UniProtKB-KW"/>
</dbReference>
<evidence type="ECO:0000256" key="3">
    <source>
        <dbReference type="ARBA" id="ARBA00022840"/>
    </source>
</evidence>
<keyword evidence="5" id="KW-1185">Reference proteome</keyword>
<dbReference type="Gene3D" id="3.40.50.300">
    <property type="entry name" value="P-loop containing nucleotide triphosphate hydrolases"/>
    <property type="match status" value="1"/>
</dbReference>
<dbReference type="SUPFAM" id="SSF52540">
    <property type="entry name" value="P-loop containing nucleoside triphosphate hydrolases"/>
    <property type="match status" value="1"/>
</dbReference>
<evidence type="ECO:0008006" key="6">
    <source>
        <dbReference type="Google" id="ProtNLM"/>
    </source>
</evidence>
<reference evidence="4" key="1">
    <citation type="submission" date="2020-05" db="EMBL/GenBank/DDBJ databases">
        <title>Phylogenomic resolution of chytrid fungi.</title>
        <authorList>
            <person name="Stajich J.E."/>
            <person name="Amses K."/>
            <person name="Simmons R."/>
            <person name="Seto K."/>
            <person name="Myers J."/>
            <person name="Bonds A."/>
            <person name="Quandt C.A."/>
            <person name="Barry K."/>
            <person name="Liu P."/>
            <person name="Grigoriev I."/>
            <person name="Longcore J.E."/>
            <person name="James T.Y."/>
        </authorList>
    </citation>
    <scope>NUCLEOTIDE SEQUENCE</scope>
    <source>
        <strain evidence="4">JEL0476</strain>
    </source>
</reference>
<protein>
    <recommendedName>
        <fullName evidence="6">AFG1-like ATPase</fullName>
    </recommendedName>
</protein>
<evidence type="ECO:0000313" key="4">
    <source>
        <dbReference type="EMBL" id="KAJ3210645.1"/>
    </source>
</evidence>
<dbReference type="GO" id="GO:0016887">
    <property type="term" value="F:ATP hydrolysis activity"/>
    <property type="evidence" value="ECO:0007669"/>
    <property type="project" value="InterPro"/>
</dbReference>
<feature type="non-terminal residue" evidence="4">
    <location>
        <position position="444"/>
    </location>
</feature>
<keyword evidence="3" id="KW-0067">ATP-binding</keyword>
<organism evidence="4 5">
    <name type="scientific">Clydaea vesicula</name>
    <dbReference type="NCBI Taxonomy" id="447962"/>
    <lineage>
        <taxon>Eukaryota</taxon>
        <taxon>Fungi</taxon>
        <taxon>Fungi incertae sedis</taxon>
        <taxon>Chytridiomycota</taxon>
        <taxon>Chytridiomycota incertae sedis</taxon>
        <taxon>Chytridiomycetes</taxon>
        <taxon>Lobulomycetales</taxon>
        <taxon>Lobulomycetaceae</taxon>
        <taxon>Clydaea</taxon>
    </lineage>
</organism>
<dbReference type="InterPro" id="IPR005654">
    <property type="entry name" value="ATPase_AFG1-like"/>
</dbReference>
<dbReference type="InterPro" id="IPR027417">
    <property type="entry name" value="P-loop_NTPase"/>
</dbReference>
<comment type="caution">
    <text evidence="4">The sequence shown here is derived from an EMBL/GenBank/DDBJ whole genome shotgun (WGS) entry which is preliminary data.</text>
</comment>
<dbReference type="EMBL" id="JADGJW010000879">
    <property type="protein sequence ID" value="KAJ3210645.1"/>
    <property type="molecule type" value="Genomic_DNA"/>
</dbReference>
<dbReference type="GO" id="GO:0005739">
    <property type="term" value="C:mitochondrion"/>
    <property type="evidence" value="ECO:0007669"/>
    <property type="project" value="TreeGrafter"/>
</dbReference>
<accession>A0AAD5TY47</accession>
<comment type="similarity">
    <text evidence="1">Belongs to the AFG1 ATPase family.</text>
</comment>
<evidence type="ECO:0000256" key="1">
    <source>
        <dbReference type="ARBA" id="ARBA00010322"/>
    </source>
</evidence>
<keyword evidence="2" id="KW-0547">Nucleotide-binding</keyword>
<gene>
    <name evidence="4" type="ORF">HK099_008195</name>
</gene>
<dbReference type="AlphaFoldDB" id="A0AAD5TY47"/>
<dbReference type="PANTHER" id="PTHR12169">
    <property type="entry name" value="ATPASE N2B"/>
    <property type="match status" value="1"/>
</dbReference>
<dbReference type="Proteomes" id="UP001211065">
    <property type="component" value="Unassembled WGS sequence"/>
</dbReference>
<evidence type="ECO:0000256" key="2">
    <source>
        <dbReference type="ARBA" id="ARBA00022741"/>
    </source>
</evidence>
<sequence>MPQDCLHVDICAKRFSTSNLIQSPFQKGPRMHYQSMLESKKLRPDYHQMETVEKLQNLYEKLLNYKPKNKEDGFSWKSLFGFGKKPVLDNGFPKGLYMYGDSELVANSQFDVTGFSDILYNSTSIPKKRRVHFHNFMQDIHVRIHELKKVDPKNPDPISKIADDLVEQAWFLCFDELQVTDISDAMILRRLFTELFNRGVIIVVTSNRHPDELYKNGIQRESFIPAIQLLKERLDVHTLDSGIDYRKEKRETYKVYFCPIDTYNQNRIKKIWAGLLKGNAATPSEIKFLGRSLQLSETYKKNCKVTFKEICENPLSSVDYLEFVKYYDTVVLTDVPKLTLSQKNEARRFITLIDALYENKVKLIMSTEVPIDQLFTGDEEDFNGRFNNIPKAYGNWIMAPEKLKSAVFSSEEEIFAFQRAVSRLTEMQSTDYLGKELKFVLENV</sequence>
<dbReference type="NCBIfam" id="NF040713">
    <property type="entry name" value="ZapE"/>
    <property type="match status" value="1"/>
</dbReference>
<dbReference type="Pfam" id="PF03969">
    <property type="entry name" value="AFG1_ATPase"/>
    <property type="match status" value="1"/>
</dbReference>
<evidence type="ECO:0000313" key="5">
    <source>
        <dbReference type="Proteomes" id="UP001211065"/>
    </source>
</evidence>
<name>A0AAD5TY47_9FUNG</name>
<dbReference type="PANTHER" id="PTHR12169:SF6">
    <property type="entry name" value="AFG1-LIKE ATPASE"/>
    <property type="match status" value="1"/>
</dbReference>